<reference evidence="2" key="1">
    <citation type="submission" date="2021-02" db="EMBL/GenBank/DDBJ databases">
        <authorList>
            <person name="Nowell W R."/>
        </authorList>
    </citation>
    <scope>NUCLEOTIDE SEQUENCE</scope>
</reference>
<evidence type="ECO:0000313" key="2">
    <source>
        <dbReference type="EMBL" id="CAF3554509.1"/>
    </source>
</evidence>
<organism evidence="2 5">
    <name type="scientific">Rotaria socialis</name>
    <dbReference type="NCBI Taxonomy" id="392032"/>
    <lineage>
        <taxon>Eukaryota</taxon>
        <taxon>Metazoa</taxon>
        <taxon>Spiralia</taxon>
        <taxon>Gnathifera</taxon>
        <taxon>Rotifera</taxon>
        <taxon>Eurotatoria</taxon>
        <taxon>Bdelloidea</taxon>
        <taxon>Philodinida</taxon>
        <taxon>Philodinidae</taxon>
        <taxon>Rotaria</taxon>
    </lineage>
</organism>
<dbReference type="Proteomes" id="UP000663833">
    <property type="component" value="Unassembled WGS sequence"/>
</dbReference>
<proteinExistence type="predicted"/>
<evidence type="ECO:0000313" key="3">
    <source>
        <dbReference type="EMBL" id="CAF4467243.1"/>
    </source>
</evidence>
<evidence type="ECO:0000313" key="4">
    <source>
        <dbReference type="EMBL" id="CAF4570408.1"/>
    </source>
</evidence>
<protein>
    <submittedName>
        <fullName evidence="2">Uncharacterized protein</fullName>
    </submittedName>
</protein>
<evidence type="ECO:0000313" key="5">
    <source>
        <dbReference type="Proteomes" id="UP000663872"/>
    </source>
</evidence>
<dbReference type="EMBL" id="CAJOBO010002768">
    <property type="protein sequence ID" value="CAF4467243.1"/>
    <property type="molecule type" value="Genomic_DNA"/>
</dbReference>
<dbReference type="Proteomes" id="UP000663872">
    <property type="component" value="Unassembled WGS sequence"/>
</dbReference>
<gene>
    <name evidence="2" type="ORF">GRG538_LOCUS20408</name>
    <name evidence="3" type="ORF">HFQ381_LOCUS25148</name>
    <name evidence="1" type="ORF">LUA448_LOCUS14915</name>
    <name evidence="4" type="ORF">QYT958_LOCUS9593</name>
</gene>
<dbReference type="Proteomes" id="UP000663851">
    <property type="component" value="Unassembled WGS sequence"/>
</dbReference>
<dbReference type="Proteomes" id="UP000663848">
    <property type="component" value="Unassembled WGS sequence"/>
</dbReference>
<evidence type="ECO:0000313" key="1">
    <source>
        <dbReference type="EMBL" id="CAF3371798.1"/>
    </source>
</evidence>
<dbReference type="EMBL" id="CAJNYT010003382">
    <property type="protein sequence ID" value="CAF3554509.1"/>
    <property type="molecule type" value="Genomic_DNA"/>
</dbReference>
<dbReference type="EMBL" id="CAJNYD010001864">
    <property type="protein sequence ID" value="CAF3371798.1"/>
    <property type="molecule type" value="Genomic_DNA"/>
</dbReference>
<dbReference type="AlphaFoldDB" id="A0A818KCX2"/>
<name>A0A818KCX2_9BILA</name>
<dbReference type="EMBL" id="CAJOBR010001025">
    <property type="protein sequence ID" value="CAF4570408.1"/>
    <property type="molecule type" value="Genomic_DNA"/>
</dbReference>
<sequence length="123" mass="13283">MGIIFPCIDGGKTGLIRTVAFGYHVDPAQVTIVSQMNNFGQGAYEVIFPGLITPIRYDRMGTVFMRHASAPPLPHVQANNATPEGTPSNHPVIQYAVRRSSSEGARKLSDYRRIPGSGIDIGS</sequence>
<comment type="caution">
    <text evidence="2">The sequence shown here is derived from an EMBL/GenBank/DDBJ whole genome shotgun (WGS) entry which is preliminary data.</text>
</comment>
<accession>A0A818KCX2</accession>